<organism evidence="10 11">
    <name type="scientific">Scylla paramamosain</name>
    <name type="common">Mud crab</name>
    <dbReference type="NCBI Taxonomy" id="85552"/>
    <lineage>
        <taxon>Eukaryota</taxon>
        <taxon>Metazoa</taxon>
        <taxon>Ecdysozoa</taxon>
        <taxon>Arthropoda</taxon>
        <taxon>Crustacea</taxon>
        <taxon>Multicrustacea</taxon>
        <taxon>Malacostraca</taxon>
        <taxon>Eumalacostraca</taxon>
        <taxon>Eucarida</taxon>
        <taxon>Decapoda</taxon>
        <taxon>Pleocyemata</taxon>
        <taxon>Brachyura</taxon>
        <taxon>Eubrachyura</taxon>
        <taxon>Portunoidea</taxon>
        <taxon>Portunidae</taxon>
        <taxon>Portuninae</taxon>
        <taxon>Scylla</taxon>
    </lineage>
</organism>
<dbReference type="PROSITE" id="PS51828">
    <property type="entry name" value="PTX_2"/>
    <property type="match status" value="1"/>
</dbReference>
<dbReference type="InterPro" id="IPR001304">
    <property type="entry name" value="C-type_lectin-like"/>
</dbReference>
<dbReference type="Gene3D" id="2.70.170.10">
    <property type="entry name" value="Neurotransmitter-gated ion-channel ligand-binding domain"/>
    <property type="match status" value="1"/>
</dbReference>
<dbReference type="InterPro" id="IPR006202">
    <property type="entry name" value="Neur_chan_lig-bd"/>
</dbReference>
<evidence type="ECO:0000259" key="9">
    <source>
        <dbReference type="PROSITE" id="PS51828"/>
    </source>
</evidence>
<dbReference type="PROSITE" id="PS01209">
    <property type="entry name" value="LDLRA_1"/>
    <property type="match status" value="1"/>
</dbReference>
<comment type="subcellular location">
    <subcellularLocation>
        <location evidence="1">Membrane</location>
        <topology evidence="1">Multi-pass membrane protein</topology>
    </subcellularLocation>
</comment>
<dbReference type="InterPro" id="IPR036055">
    <property type="entry name" value="LDL_receptor-like_sf"/>
</dbReference>
<feature type="transmembrane region" description="Helical" evidence="8">
    <location>
        <begin position="6"/>
        <end position="23"/>
    </location>
</feature>
<feature type="domain" description="Pentraxin (PTX)" evidence="9">
    <location>
        <begin position="32"/>
        <end position="241"/>
    </location>
</feature>
<evidence type="ECO:0000256" key="7">
    <source>
        <dbReference type="PROSITE-ProRule" id="PRU01172"/>
    </source>
</evidence>
<dbReference type="SUPFAM" id="SSF56436">
    <property type="entry name" value="C-type lectin-like"/>
    <property type="match status" value="1"/>
</dbReference>
<dbReference type="InterPro" id="IPR036719">
    <property type="entry name" value="Neuro-gated_channel_TM_sf"/>
</dbReference>
<evidence type="ECO:0000313" key="10">
    <source>
        <dbReference type="EMBL" id="KAK8394124.1"/>
    </source>
</evidence>
<dbReference type="Gene3D" id="3.10.100.10">
    <property type="entry name" value="Mannose-Binding Protein A, subunit A"/>
    <property type="match status" value="1"/>
</dbReference>
<dbReference type="Pfam" id="PF00057">
    <property type="entry name" value="Ldl_recept_a"/>
    <property type="match status" value="1"/>
</dbReference>
<comment type="caution">
    <text evidence="10">The sequence shown here is derived from an EMBL/GenBank/DDBJ whole genome shotgun (WGS) entry which is preliminary data.</text>
</comment>
<dbReference type="SUPFAM" id="SSF63712">
    <property type="entry name" value="Nicotinic receptor ligand binding domain-like"/>
    <property type="match status" value="1"/>
</dbReference>
<dbReference type="InterPro" id="IPR013320">
    <property type="entry name" value="ConA-like_dom_sf"/>
</dbReference>
<dbReference type="InterPro" id="IPR036734">
    <property type="entry name" value="Neur_chan_lig-bd_sf"/>
</dbReference>
<dbReference type="Pfam" id="PF00354">
    <property type="entry name" value="Pentaxin"/>
    <property type="match status" value="1"/>
</dbReference>
<feature type="disulfide bond" evidence="6">
    <location>
        <begin position="492"/>
        <end position="507"/>
    </location>
</feature>
<name>A0AAW0U244_SCYPA</name>
<accession>A0AAW0U244</accession>
<reference evidence="10 11" key="1">
    <citation type="submission" date="2023-03" db="EMBL/GenBank/DDBJ databases">
        <title>High-quality genome of Scylla paramamosain provides insights in environmental adaptation.</title>
        <authorList>
            <person name="Zhang L."/>
        </authorList>
    </citation>
    <scope>NUCLEOTIDE SEQUENCE [LARGE SCALE GENOMIC DNA]</scope>
    <source>
        <strain evidence="10">LZ_2023a</strain>
        <tissue evidence="10">Muscle</tissue>
    </source>
</reference>
<feature type="transmembrane region" description="Helical" evidence="8">
    <location>
        <begin position="753"/>
        <end position="772"/>
    </location>
</feature>
<dbReference type="SUPFAM" id="SSF90112">
    <property type="entry name" value="Neurotransmitter-gated ion-channel transmembrane pore"/>
    <property type="match status" value="1"/>
</dbReference>
<keyword evidence="5 6" id="KW-1015">Disulfide bond</keyword>
<dbReference type="InterPro" id="IPR038050">
    <property type="entry name" value="Neuro_actylchol_rec"/>
</dbReference>
<dbReference type="Gene3D" id="4.10.400.10">
    <property type="entry name" value="Low-density Lipoprotein Receptor"/>
    <property type="match status" value="1"/>
</dbReference>
<dbReference type="CDD" id="cd00037">
    <property type="entry name" value="CLECT"/>
    <property type="match status" value="1"/>
</dbReference>
<dbReference type="GO" id="GO:0005230">
    <property type="term" value="F:extracellular ligand-gated monoatomic ion channel activity"/>
    <property type="evidence" value="ECO:0007669"/>
    <property type="project" value="InterPro"/>
</dbReference>
<dbReference type="PROSITE" id="PS00236">
    <property type="entry name" value="NEUROTR_ION_CHANNEL"/>
    <property type="match status" value="1"/>
</dbReference>
<dbReference type="Pfam" id="PF02932">
    <property type="entry name" value="Neur_chan_memb"/>
    <property type="match status" value="1"/>
</dbReference>
<feature type="transmembrane region" description="Helical" evidence="8">
    <location>
        <begin position="851"/>
        <end position="870"/>
    </location>
</feature>
<evidence type="ECO:0000256" key="5">
    <source>
        <dbReference type="ARBA" id="ARBA00023157"/>
    </source>
</evidence>
<dbReference type="Gene3D" id="1.20.58.390">
    <property type="entry name" value="Neurotransmitter-gated ion-channel transmembrane domain"/>
    <property type="match status" value="1"/>
</dbReference>
<dbReference type="InterPro" id="IPR002172">
    <property type="entry name" value="LDrepeatLR_classA_rpt"/>
</dbReference>
<evidence type="ECO:0000256" key="6">
    <source>
        <dbReference type="PROSITE-ProRule" id="PRU00124"/>
    </source>
</evidence>
<evidence type="ECO:0000256" key="1">
    <source>
        <dbReference type="ARBA" id="ARBA00004141"/>
    </source>
</evidence>
<feature type="transmembrane region" description="Helical" evidence="8">
    <location>
        <begin position="784"/>
        <end position="809"/>
    </location>
</feature>
<keyword evidence="4 8" id="KW-0472">Membrane</keyword>
<dbReference type="EMBL" id="JARAKH010000019">
    <property type="protein sequence ID" value="KAK8394124.1"/>
    <property type="molecule type" value="Genomic_DNA"/>
</dbReference>
<evidence type="ECO:0000256" key="4">
    <source>
        <dbReference type="ARBA" id="ARBA00023136"/>
    </source>
</evidence>
<dbReference type="SUPFAM" id="SSF49899">
    <property type="entry name" value="Concanavalin A-like lectins/glucanases"/>
    <property type="match status" value="1"/>
</dbReference>
<dbReference type="InterPro" id="IPR018000">
    <property type="entry name" value="Neurotransmitter_ion_chnl_CS"/>
</dbReference>
<dbReference type="InterPro" id="IPR006029">
    <property type="entry name" value="Neurotrans-gated_channel_TM"/>
</dbReference>
<gene>
    <name evidence="10" type="ORF">O3P69_006367</name>
</gene>
<dbReference type="InterPro" id="IPR016186">
    <property type="entry name" value="C-type_lectin-like/link_sf"/>
</dbReference>
<evidence type="ECO:0000313" key="11">
    <source>
        <dbReference type="Proteomes" id="UP001487740"/>
    </source>
</evidence>
<keyword evidence="2 8" id="KW-0812">Transmembrane</keyword>
<dbReference type="SMART" id="SM00159">
    <property type="entry name" value="PTX"/>
    <property type="match status" value="1"/>
</dbReference>
<dbReference type="Pfam" id="PF00059">
    <property type="entry name" value="Lectin_C"/>
    <property type="match status" value="1"/>
</dbReference>
<dbReference type="PROSITE" id="PS50068">
    <property type="entry name" value="LDLRA_2"/>
    <property type="match status" value="1"/>
</dbReference>
<keyword evidence="3 8" id="KW-1133">Transmembrane helix</keyword>
<dbReference type="CDD" id="cd00112">
    <property type="entry name" value="LDLa"/>
    <property type="match status" value="1"/>
</dbReference>
<dbReference type="InterPro" id="IPR016187">
    <property type="entry name" value="CTDL_fold"/>
</dbReference>
<feature type="disulfide bond" evidence="6">
    <location>
        <begin position="480"/>
        <end position="498"/>
    </location>
</feature>
<evidence type="ECO:0000256" key="3">
    <source>
        <dbReference type="ARBA" id="ARBA00022989"/>
    </source>
</evidence>
<feature type="disulfide bond" evidence="6">
    <location>
        <begin position="473"/>
        <end position="485"/>
    </location>
</feature>
<proteinExistence type="predicted"/>
<protein>
    <recommendedName>
        <fullName evidence="9">Pentraxin (PTX) domain-containing protein</fullName>
    </recommendedName>
</protein>
<dbReference type="AlphaFoldDB" id="A0AAW0U244"/>
<evidence type="ECO:0000256" key="8">
    <source>
        <dbReference type="SAM" id="Phobius"/>
    </source>
</evidence>
<dbReference type="SMART" id="SM00192">
    <property type="entry name" value="LDLa"/>
    <property type="match status" value="1"/>
</dbReference>
<sequence>MACHGVVYVVMIVTLAVYILTPIPGEAGRVFNFQPNNQPTTSSRAWLILQPPASEEGQDSVLSNLSVCLRFFINFFRESTYVFSYATSDKNNNEMNMGLRENTIFIALGSSYKYGSRNMSYVPGMWYHACFVVNVTTFLVYLDGELQMERTVGERSILMNGSLVLGQETDLVNGGFQEQQSFCGFITDFNLYSRTLTPEEVEGLATCTGTTEEGDVVAWSSTQWTVEGAVEDLQFQEEEYCVKRPRFTVFPELRVNSEAKQLCVNLKSRLAVPRNAEDNERLYAQALPFLNQCRPPNHAKGFFWLAATDESENGVWTDLEGVLLNYTNFVGTNKALSRECAIYLIPPNNQGWDDTTCSDLYKFCSACREETPAVLKMRGLCEPEDLKAAWFTLHQRPGQKPVFKGFTKYIVEPVKESETSWRLVNLWTNTTLALLHAHGLHYPMGMQQWQLLEDYEVCGKSKDTQHMLSLSACHAFEYTCGDGTCVNLSQRCDLRVDCPDNTDEIGCEKLVKPQDYLSSLTPAGVEPGPLALNLSLQVLGFSEINLRDLKLTVDLATTLSWYDQRLQYRNLKAIREINHIPPSQVWTPKVEYMNADFPYISTTSPILNVLRQTEPEPDDPSASLHDEMYLGESNPLRLSQKVNAPFTCNMNLRNFPFDTQHCSMLLRLSSARNDFITWADMNVTYLGETLLTEYEVGAVLAAMREEDRYSVAMVQITFYRRFWFYVTSAYLPTIMLMFVSYASLFCKRENSDLRVMMSLTTLLVLYALYQQISDGLPRTSYTKAIDVWCFFAITLIFATVIFHVFIDVVGKMRLRRRRHVAEEPGISMWAAVGKAPPEGADRLMLWARGGYAGVLVLFGVVYWSVVLANMEH</sequence>
<dbReference type="GO" id="GO:0004888">
    <property type="term" value="F:transmembrane signaling receptor activity"/>
    <property type="evidence" value="ECO:0007669"/>
    <property type="project" value="InterPro"/>
</dbReference>
<evidence type="ECO:0000256" key="2">
    <source>
        <dbReference type="ARBA" id="ARBA00022692"/>
    </source>
</evidence>
<dbReference type="InterPro" id="IPR001759">
    <property type="entry name" value="PTX_dom"/>
</dbReference>
<keyword evidence="11" id="KW-1185">Reference proteome</keyword>
<dbReference type="Proteomes" id="UP001487740">
    <property type="component" value="Unassembled WGS sequence"/>
</dbReference>
<dbReference type="InterPro" id="IPR023415">
    <property type="entry name" value="LDLR_class-A_CS"/>
</dbReference>
<dbReference type="GO" id="GO:0016020">
    <property type="term" value="C:membrane"/>
    <property type="evidence" value="ECO:0007669"/>
    <property type="project" value="UniProtKB-SubCell"/>
</dbReference>
<dbReference type="PRINTS" id="PR00895">
    <property type="entry name" value="PENTAXIN"/>
</dbReference>
<feature type="transmembrane region" description="Helical" evidence="8">
    <location>
        <begin position="722"/>
        <end position="746"/>
    </location>
</feature>
<dbReference type="PANTHER" id="PTHR18945">
    <property type="entry name" value="NEUROTRANSMITTER GATED ION CHANNEL"/>
    <property type="match status" value="1"/>
</dbReference>
<dbReference type="Pfam" id="PF02931">
    <property type="entry name" value="Neur_chan_LBD"/>
    <property type="match status" value="1"/>
</dbReference>
<dbReference type="SUPFAM" id="SSF57424">
    <property type="entry name" value="LDL receptor-like module"/>
    <property type="match status" value="1"/>
</dbReference>
<dbReference type="Gene3D" id="2.60.120.200">
    <property type="match status" value="1"/>
</dbReference>
<comment type="caution">
    <text evidence="7">Lacks conserved residue(s) required for the propagation of feature annotation.</text>
</comment>
<dbReference type="InterPro" id="IPR006201">
    <property type="entry name" value="Neur_channel"/>
</dbReference>